<gene>
    <name evidence="1" type="ORF">NST17_21305</name>
</gene>
<protein>
    <submittedName>
        <fullName evidence="1">Beta family protein</fullName>
    </submittedName>
</protein>
<dbReference type="Pfam" id="PF14350">
    <property type="entry name" value="Beta_protein"/>
    <property type="match status" value="1"/>
</dbReference>
<proteinExistence type="predicted"/>
<comment type="caution">
    <text evidence="1">The sequence shown here is derived from an EMBL/GenBank/DDBJ whole genome shotgun (WGS) entry which is preliminary data.</text>
</comment>
<evidence type="ECO:0000313" key="2">
    <source>
        <dbReference type="Proteomes" id="UP001459714"/>
    </source>
</evidence>
<keyword evidence="2" id="KW-1185">Reference proteome</keyword>
<dbReference type="EMBL" id="JBBYAK010000004">
    <property type="protein sequence ID" value="MEL3959695.1"/>
    <property type="molecule type" value="Genomic_DNA"/>
</dbReference>
<evidence type="ECO:0000313" key="1">
    <source>
        <dbReference type="EMBL" id="MEL3959695.1"/>
    </source>
</evidence>
<sequence>MLYVPILKCKQGEKDALYSLQDDVKKNILPLLELTPDVIGKGNFAGVHNFWSNRKFIFDISPEYEQELTDREFFTLYDKCNKEHVIPVIKLSDSEEKLTRLINRSFNGAALRLNLEEILDDDFESLFNDFISNIDQTLIDLIIDVKFVEANKINETSFLVKGAINSLGDLKSFRSIIFSSNSFPKSLQNIEKYKLSLLPRIESKLYEKVKPHFEKTGVTPVYSDYAINHWSFFDYIPGMQPPFNIRYSVENGYIVYKGDSTKKGGFKIEKVREACKLLVSSEYFSGENFSWGDNQILEKANGETIKPGNSTTWRAIGTNHHIKFIVNLISNQL</sequence>
<name>A0ABU9K3R1_9BACI</name>
<organism evidence="1 2">
    <name type="scientific">Caldifermentibacillus hisashii</name>
    <dbReference type="NCBI Taxonomy" id="996558"/>
    <lineage>
        <taxon>Bacteria</taxon>
        <taxon>Bacillati</taxon>
        <taxon>Bacillota</taxon>
        <taxon>Bacilli</taxon>
        <taxon>Bacillales</taxon>
        <taxon>Bacillaceae</taxon>
        <taxon>Caldifermentibacillus</taxon>
    </lineage>
</organism>
<dbReference type="RefSeq" id="WP_342021273.1">
    <property type="nucleotide sequence ID" value="NZ_JBBYAK010000004.1"/>
</dbReference>
<accession>A0ABU9K3R1</accession>
<dbReference type="Proteomes" id="UP001459714">
    <property type="component" value="Unassembled WGS sequence"/>
</dbReference>
<reference evidence="1 2" key="1">
    <citation type="submission" date="2024-03" db="EMBL/GenBank/DDBJ databases">
        <title>Bacilli Hybrid Assemblies.</title>
        <authorList>
            <person name="Kovac J."/>
        </authorList>
    </citation>
    <scope>NUCLEOTIDE SEQUENCE [LARGE SCALE GENOMIC DNA]</scope>
    <source>
        <strain evidence="1 2">FSL M8-0022</strain>
    </source>
</reference>
<dbReference type="InterPro" id="IPR025683">
    <property type="entry name" value="Protein_beta"/>
</dbReference>